<dbReference type="OrthoDB" id="6372431at2759"/>
<dbReference type="PROSITE" id="PS01238">
    <property type="entry name" value="GDA1_CD39_NTPASE"/>
    <property type="match status" value="1"/>
</dbReference>
<dbReference type="GO" id="GO:0017111">
    <property type="term" value="F:ribonucleoside triphosphate phosphatase activity"/>
    <property type="evidence" value="ECO:0007669"/>
    <property type="project" value="TreeGrafter"/>
</dbReference>
<proteinExistence type="inferred from homology"/>
<dbReference type="GO" id="GO:0045134">
    <property type="term" value="F:UDP phosphatase activity"/>
    <property type="evidence" value="ECO:0007669"/>
    <property type="project" value="TreeGrafter"/>
</dbReference>
<dbReference type="GO" id="GO:0046036">
    <property type="term" value="P:CTP metabolic process"/>
    <property type="evidence" value="ECO:0007669"/>
    <property type="project" value="TreeGrafter"/>
</dbReference>
<evidence type="ECO:0000313" key="8">
    <source>
        <dbReference type="EMBL" id="KAF2103207.1"/>
    </source>
</evidence>
<dbReference type="GO" id="GO:0004382">
    <property type="term" value="F:GDP phosphatase activity"/>
    <property type="evidence" value="ECO:0007669"/>
    <property type="project" value="TreeGrafter"/>
</dbReference>
<keyword evidence="2 5" id="KW-0378">Hydrolase</keyword>
<evidence type="ECO:0000256" key="2">
    <source>
        <dbReference type="ARBA" id="ARBA00022801"/>
    </source>
</evidence>
<organism evidence="8 9">
    <name type="scientific">Rhizodiscina lignyota</name>
    <dbReference type="NCBI Taxonomy" id="1504668"/>
    <lineage>
        <taxon>Eukaryota</taxon>
        <taxon>Fungi</taxon>
        <taxon>Dikarya</taxon>
        <taxon>Ascomycota</taxon>
        <taxon>Pezizomycotina</taxon>
        <taxon>Dothideomycetes</taxon>
        <taxon>Pleosporomycetidae</taxon>
        <taxon>Aulographales</taxon>
        <taxon>Rhizodiscinaceae</taxon>
        <taxon>Rhizodiscina</taxon>
    </lineage>
</organism>
<dbReference type="GO" id="GO:0006256">
    <property type="term" value="P:UDP catabolic process"/>
    <property type="evidence" value="ECO:0007669"/>
    <property type="project" value="TreeGrafter"/>
</dbReference>
<dbReference type="Gene3D" id="3.30.420.40">
    <property type="match status" value="1"/>
</dbReference>
<protein>
    <recommendedName>
        <fullName evidence="10">Nucleoside diphosphatase</fullName>
    </recommendedName>
</protein>
<feature type="region of interest" description="Disordered" evidence="6">
    <location>
        <begin position="610"/>
        <end position="697"/>
    </location>
</feature>
<dbReference type="GO" id="GO:0005794">
    <property type="term" value="C:Golgi apparatus"/>
    <property type="evidence" value="ECO:0007669"/>
    <property type="project" value="UniProtKB-ARBA"/>
</dbReference>
<evidence type="ECO:0000256" key="3">
    <source>
        <dbReference type="PIRSR" id="PIRSR600407-1"/>
    </source>
</evidence>
<gene>
    <name evidence="8" type="ORF">NA57DRAFT_63844</name>
</gene>
<dbReference type="Pfam" id="PF01150">
    <property type="entry name" value="GDA1_CD39"/>
    <property type="match status" value="1"/>
</dbReference>
<keyword evidence="4" id="KW-0547">Nucleotide-binding</keyword>
<feature type="binding site" evidence="4">
    <location>
        <begin position="182"/>
        <end position="186"/>
    </location>
    <ligand>
        <name>ATP</name>
        <dbReference type="ChEBI" id="CHEBI:30616"/>
    </ligand>
</feature>
<evidence type="ECO:0000256" key="4">
    <source>
        <dbReference type="PIRSR" id="PIRSR600407-2"/>
    </source>
</evidence>
<feature type="active site" description="Proton acceptor" evidence="3">
    <location>
        <position position="145"/>
    </location>
</feature>
<keyword evidence="7" id="KW-1133">Transmembrane helix</keyword>
<evidence type="ECO:0000256" key="1">
    <source>
        <dbReference type="ARBA" id="ARBA00009283"/>
    </source>
</evidence>
<dbReference type="Gene3D" id="3.30.420.150">
    <property type="entry name" value="Exopolyphosphatase. Domain 2"/>
    <property type="match status" value="1"/>
</dbReference>
<dbReference type="AlphaFoldDB" id="A0A9P4INQ5"/>
<evidence type="ECO:0000256" key="5">
    <source>
        <dbReference type="RuleBase" id="RU003833"/>
    </source>
</evidence>
<dbReference type="Proteomes" id="UP000799772">
    <property type="component" value="Unassembled WGS sequence"/>
</dbReference>
<comment type="similarity">
    <text evidence="1 5">Belongs to the GDA1/CD39 NTPase family.</text>
</comment>
<sequence>MGKWNFGVILDAGSSGTRVHIYKWKKHERALKDADKKDLQRLPKVKTDKDWTKKIHPGVSTFGNKPEQVGPDHLKPLFEHALSIIPKDEVPNTPIFLLATAGVRLLPDYERQTLLKEICSYAQKNTKFQLPDCDIHIQVIPGETEGLYGWIAANYLLEGFDKPDEHDHGKGHHTYGFLDMGGASAQIAFAPNSTEAIKHANDLKLLRLRTVNGEASEYKVFTTTWLGFGANESRRRYVNALKETTNADEMELPDPCLPKGLEVTEEGKPISPGTDEAKGKALKLVGTGQFQECLKRTKPLLEKDAPCLDDPCLLNGVHVPSIDFDVNHFVGVSEYWHTTHEIFEMAHKDKSYDWHTYQDRVNEFCGSNWKDIVKDVEAHTWGKKVDGQTAQEVCFKASWLINVLHEGIGIPRVGLEDMNGSGHNGTKAVLDKAKQKGYLEPFQAVNKIEGVEVSWTLGKMVLYASSQVPPAEKALAVGFGSNIAGIPSDFQHAGGSPLNSGYTGDDDDMDWHDQLFKDSPRRIPGLVIFLLIVALAAYLLCGRDRRSTLSSKFRRMVGGPGTSGSSRRRRFPFISSIPGASKLFSQIPSGPAYDRLETGEVEDTDFELPDMGSLAASDSDSQGSPKVAGRSSGNAGASHPPKSSGGLGPGLYSGNAMDRGGLLSRTESRDRLSPPSLGGSPKRERASRTGSPTRKMNALAALHRFQESPSSYIPVTNEKNS</sequence>
<accession>A0A9P4INQ5</accession>
<dbReference type="PANTHER" id="PTHR11782:SF121">
    <property type="entry name" value="NUCLEOSIDE-DIPHOSPHATASE MIG-23"/>
    <property type="match status" value="1"/>
</dbReference>
<keyword evidence="4" id="KW-0067">ATP-binding</keyword>
<reference evidence="8" key="1">
    <citation type="journal article" date="2020" name="Stud. Mycol.">
        <title>101 Dothideomycetes genomes: a test case for predicting lifestyles and emergence of pathogens.</title>
        <authorList>
            <person name="Haridas S."/>
            <person name="Albert R."/>
            <person name="Binder M."/>
            <person name="Bloem J."/>
            <person name="Labutti K."/>
            <person name="Salamov A."/>
            <person name="Andreopoulos B."/>
            <person name="Baker S."/>
            <person name="Barry K."/>
            <person name="Bills G."/>
            <person name="Bluhm B."/>
            <person name="Cannon C."/>
            <person name="Castanera R."/>
            <person name="Culley D."/>
            <person name="Daum C."/>
            <person name="Ezra D."/>
            <person name="Gonzalez J."/>
            <person name="Henrissat B."/>
            <person name="Kuo A."/>
            <person name="Liang C."/>
            <person name="Lipzen A."/>
            <person name="Lutzoni F."/>
            <person name="Magnuson J."/>
            <person name="Mondo S."/>
            <person name="Nolan M."/>
            <person name="Ohm R."/>
            <person name="Pangilinan J."/>
            <person name="Park H.-J."/>
            <person name="Ramirez L."/>
            <person name="Alfaro M."/>
            <person name="Sun H."/>
            <person name="Tritt A."/>
            <person name="Yoshinaga Y."/>
            <person name="Zwiers L.-H."/>
            <person name="Turgeon B."/>
            <person name="Goodwin S."/>
            <person name="Spatafora J."/>
            <person name="Crous P."/>
            <person name="Grigoriev I."/>
        </authorList>
    </citation>
    <scope>NUCLEOTIDE SEQUENCE</scope>
    <source>
        <strain evidence="8">CBS 133067</strain>
    </source>
</reference>
<evidence type="ECO:0000256" key="6">
    <source>
        <dbReference type="SAM" id="MobiDB-lite"/>
    </source>
</evidence>
<evidence type="ECO:0000313" key="9">
    <source>
        <dbReference type="Proteomes" id="UP000799772"/>
    </source>
</evidence>
<dbReference type="GO" id="GO:0016020">
    <property type="term" value="C:membrane"/>
    <property type="evidence" value="ECO:0007669"/>
    <property type="project" value="TreeGrafter"/>
</dbReference>
<dbReference type="GO" id="GO:0005524">
    <property type="term" value="F:ATP binding"/>
    <property type="evidence" value="ECO:0007669"/>
    <property type="project" value="UniProtKB-KW"/>
</dbReference>
<name>A0A9P4INQ5_9PEZI</name>
<evidence type="ECO:0000256" key="7">
    <source>
        <dbReference type="SAM" id="Phobius"/>
    </source>
</evidence>
<dbReference type="EMBL" id="ML978122">
    <property type="protein sequence ID" value="KAF2103207.1"/>
    <property type="molecule type" value="Genomic_DNA"/>
</dbReference>
<dbReference type="PANTHER" id="PTHR11782">
    <property type="entry name" value="ADENOSINE/GUANOSINE DIPHOSPHATASE"/>
    <property type="match status" value="1"/>
</dbReference>
<keyword evidence="9" id="KW-1185">Reference proteome</keyword>
<evidence type="ECO:0008006" key="10">
    <source>
        <dbReference type="Google" id="ProtNLM"/>
    </source>
</evidence>
<keyword evidence="7" id="KW-0472">Membrane</keyword>
<comment type="caution">
    <text evidence="8">The sequence shown here is derived from an EMBL/GenBank/DDBJ whole genome shotgun (WGS) entry which is preliminary data.</text>
</comment>
<keyword evidence="7" id="KW-0812">Transmembrane</keyword>
<dbReference type="InterPro" id="IPR000407">
    <property type="entry name" value="GDA1_CD39_NTPase"/>
</dbReference>
<dbReference type="CDD" id="cd24039">
    <property type="entry name" value="ASKHA_NBD_YND1-like"/>
    <property type="match status" value="1"/>
</dbReference>
<feature type="transmembrane region" description="Helical" evidence="7">
    <location>
        <begin position="523"/>
        <end position="541"/>
    </location>
</feature>